<reference evidence="2 3" key="1">
    <citation type="submission" date="2019-09" db="EMBL/GenBank/DDBJ databases">
        <title>Phylogenetic characterization of a novel taxon of the genus Bifidobacterium: Bifidobacterium choloepi sp. nov.</title>
        <authorList>
            <person name="Modesto M."/>
            <person name="Satti M."/>
        </authorList>
    </citation>
    <scope>NUCLEOTIDE SEQUENCE [LARGE SCALE GENOMIC DNA]</scope>
    <source>
        <strain evidence="2 3">BRDM6</strain>
    </source>
</reference>
<proteinExistence type="predicted"/>
<dbReference type="PROSITE" id="PS51257">
    <property type="entry name" value="PROKAR_LIPOPROTEIN"/>
    <property type="match status" value="1"/>
</dbReference>
<dbReference type="PANTHER" id="PTHR43649">
    <property type="entry name" value="ARABINOSE-BINDING PROTEIN-RELATED"/>
    <property type="match status" value="1"/>
</dbReference>
<name>A0A6I5NDQ6_9BIFI</name>
<dbReference type="PANTHER" id="PTHR43649:SF14">
    <property type="entry name" value="BLR3389 PROTEIN"/>
    <property type="match status" value="1"/>
</dbReference>
<accession>A0A6I5NDQ6</accession>
<dbReference type="Gene3D" id="3.40.190.10">
    <property type="entry name" value="Periplasmic binding protein-like II"/>
    <property type="match status" value="2"/>
</dbReference>
<dbReference type="Proteomes" id="UP000469292">
    <property type="component" value="Unassembled WGS sequence"/>
</dbReference>
<dbReference type="InterPro" id="IPR006059">
    <property type="entry name" value="SBP"/>
</dbReference>
<organism evidence="2 3">
    <name type="scientific">Bifidobacterium choloepi</name>
    <dbReference type="NCBI Taxonomy" id="2614131"/>
    <lineage>
        <taxon>Bacteria</taxon>
        <taxon>Bacillati</taxon>
        <taxon>Actinomycetota</taxon>
        <taxon>Actinomycetes</taxon>
        <taxon>Bifidobacteriales</taxon>
        <taxon>Bifidobacteriaceae</taxon>
        <taxon>Bifidobacterium</taxon>
    </lineage>
</organism>
<keyword evidence="1" id="KW-0732">Signal</keyword>
<dbReference type="EMBL" id="VYSG01000001">
    <property type="protein sequence ID" value="NEG69534.1"/>
    <property type="molecule type" value="Genomic_DNA"/>
</dbReference>
<evidence type="ECO:0000313" key="2">
    <source>
        <dbReference type="EMBL" id="NEG69534.1"/>
    </source>
</evidence>
<feature type="signal peptide" evidence="1">
    <location>
        <begin position="1"/>
        <end position="29"/>
    </location>
</feature>
<feature type="chain" id="PRO_5026313867" evidence="1">
    <location>
        <begin position="30"/>
        <end position="425"/>
    </location>
</feature>
<dbReference type="InterPro" id="IPR050490">
    <property type="entry name" value="Bact_solute-bd_prot1"/>
</dbReference>
<dbReference type="Pfam" id="PF01547">
    <property type="entry name" value="SBP_bac_1"/>
    <property type="match status" value="1"/>
</dbReference>
<sequence length="425" mass="45381">MNKFKTVLAAAVAAATMIGVGACGSTSNADDTTITFWHNATTGDGKQYWEDLAASFEKEHPGVTVEIQAIQNEDLDGKLQTAMQDPSSGPDVFLLQGGDKTKDLIDAGDVMDLTDKISDTVKTDMSSVLSSATFDGKVYGVPVAVEPGGMWYSKDLFEQAGISGVPSTWDEFLTDAKQLKESGIDAIALGAKDAWPAAHWYYWLALRECSADVYNDSMTNKDFSNSCWVTAGEKLQQLNELGVWNDGYLTTTAQQGANSSAGLLANHKAAMELMGAWEPGVVKDLTSDQKAMSDLGFFAFPSVDGGEGDSSAMMGSVAFFSVNAYAPNIAVDFVNYMGEQKNQENYATAFSTIPASVPARSVVTDESLKQIITYLDKSSEMELWMDTSLGTNIGNALNSAVVNMLSGKGTPEDIVKAMQDAADKG</sequence>
<keyword evidence="3" id="KW-1185">Reference proteome</keyword>
<evidence type="ECO:0000313" key="3">
    <source>
        <dbReference type="Proteomes" id="UP000469292"/>
    </source>
</evidence>
<dbReference type="SUPFAM" id="SSF53850">
    <property type="entry name" value="Periplasmic binding protein-like II"/>
    <property type="match status" value="1"/>
</dbReference>
<evidence type="ECO:0000256" key="1">
    <source>
        <dbReference type="SAM" id="SignalP"/>
    </source>
</evidence>
<comment type="caution">
    <text evidence="2">The sequence shown here is derived from an EMBL/GenBank/DDBJ whole genome shotgun (WGS) entry which is preliminary data.</text>
</comment>
<protein>
    <submittedName>
        <fullName evidence="2">Extracellular solute-binding protein</fullName>
    </submittedName>
</protein>
<dbReference type="AlphaFoldDB" id="A0A6I5NDQ6"/>
<gene>
    <name evidence="2" type="ORF">F6S87_02620</name>
</gene>
<dbReference type="RefSeq" id="WP_163227089.1">
    <property type="nucleotide sequence ID" value="NZ_VYSG01000001.1"/>
</dbReference>